<feature type="compositionally biased region" description="Pro residues" evidence="1">
    <location>
        <begin position="38"/>
        <end position="49"/>
    </location>
</feature>
<feature type="compositionally biased region" description="Basic and acidic residues" evidence="1">
    <location>
        <begin position="11"/>
        <end position="24"/>
    </location>
</feature>
<keyword evidence="3" id="KW-1185">Reference proteome</keyword>
<comment type="caution">
    <text evidence="2">The sequence shown here is derived from an EMBL/GenBank/DDBJ whole genome shotgun (WGS) entry which is preliminary data.</text>
</comment>
<dbReference type="RefSeq" id="XP_049125257.1">
    <property type="nucleotide sequence ID" value="XM_049269300.1"/>
</dbReference>
<organism evidence="2 3">
    <name type="scientific">Colletotrichum spaethianum</name>
    <dbReference type="NCBI Taxonomy" id="700344"/>
    <lineage>
        <taxon>Eukaryota</taxon>
        <taxon>Fungi</taxon>
        <taxon>Dikarya</taxon>
        <taxon>Ascomycota</taxon>
        <taxon>Pezizomycotina</taxon>
        <taxon>Sordariomycetes</taxon>
        <taxon>Hypocreomycetidae</taxon>
        <taxon>Glomerellales</taxon>
        <taxon>Glomerellaceae</taxon>
        <taxon>Colletotrichum</taxon>
        <taxon>Colletotrichum spaethianum species complex</taxon>
    </lineage>
</organism>
<feature type="region of interest" description="Disordered" evidence="1">
    <location>
        <begin position="119"/>
        <end position="141"/>
    </location>
</feature>
<evidence type="ECO:0008006" key="4">
    <source>
        <dbReference type="Google" id="ProtNLM"/>
    </source>
</evidence>
<dbReference type="Pfam" id="PF07173">
    <property type="entry name" value="GRDP-like"/>
    <property type="match status" value="1"/>
</dbReference>
<protein>
    <recommendedName>
        <fullName evidence="4">Alpha-ketoglutarate-dependent sulfonate dioxygenase</fullName>
    </recommendedName>
</protein>
<dbReference type="Proteomes" id="UP001055115">
    <property type="component" value="Unassembled WGS sequence"/>
</dbReference>
<name>A0AA37NV68_9PEZI</name>
<dbReference type="PANTHER" id="PTHR34365">
    <property type="entry name" value="ENOLASE (DUF1399)"/>
    <property type="match status" value="1"/>
</dbReference>
<dbReference type="AlphaFoldDB" id="A0AA37NV68"/>
<dbReference type="GeneID" id="73323890"/>
<dbReference type="PANTHER" id="PTHR34365:SF7">
    <property type="entry name" value="GLYCINE-RICH DOMAIN-CONTAINING PROTEIN 1"/>
    <property type="match status" value="1"/>
</dbReference>
<evidence type="ECO:0000256" key="1">
    <source>
        <dbReference type="SAM" id="MobiDB-lite"/>
    </source>
</evidence>
<evidence type="ECO:0000313" key="2">
    <source>
        <dbReference type="EMBL" id="GKT42907.1"/>
    </source>
</evidence>
<gene>
    <name evidence="2" type="ORF">ColSpa_03088</name>
</gene>
<proteinExistence type="predicted"/>
<sequence>MPSFFKKSKAKEKEAEAERAKTERPATPPPTYDAAQEDPPPFEDQPPPFEANGGPNRNRPNTEADVANITAAFSSLRLGTQRDPDVDSCLAHLKLLYAIQTLKEDVGYTDGLWDLWDVRAGPPPDTDTKEEGGSSKDEADRTKKVLAIIREKRWAVYLARAVDRYESWWKTLSEGRLREAEMGNVDKFSAKYATFPEGSEDYPWTVDTLPPLDVLMIWHSHMLNPRAFLEDTMRWGLRKFWTTGMPWAQVNQAIDSKFNYKVPDQAKSNWETATGRSWDNLEEPMVKVLGCPACKRTMEVPWTTCGLPEMYKGESRPGLVGNGYGDGDFSQPCTPGCDSVITQRLLSVAKIISDAEGYLNEGVTIPSTVLDPQTGMPAVNDEQLLEVTFPNRLVGYGISEQLFNLIRPGQQRNCTMKNVRDLISKALANDESYARIQKDKFAKVGVKETAQSRILTRTEKFQSSKMMARYWENHSIFALDLVAATMRQGVFVGKMYSIDWLHSPNARGTMDRLVQKYHRFMLIMTENPLTMCVPTLDVDLAWHTHQLAPRAYYKFSTYNSATNGTKKAKFIDHNDKVDEDQLSTSFDWTGKIYLEKFGEVYSECTCWYCEAIDNFNSSVAAACDSSSSAHVSAHNSCHADVSSPLNRARSFQRSIWASRLDDGYERAVKRAAKRGKKLPPKEEFYNHWGKTYFQYAPISAPAYLTTDMYVAGDPGILNGSWADCAQGLWGPNDIAAGGCGGPGGCTNSAVSLRPPWISLDSLTNLPNREYGLALLGEWVTVPLGWLQQASEATQEVEAVEEVEEAAAVAVAASERLYKTFVSMTHAD</sequence>
<accession>A0AA37NV68</accession>
<feature type="region of interest" description="Disordered" evidence="1">
    <location>
        <begin position="1"/>
        <end position="62"/>
    </location>
</feature>
<reference evidence="2 3" key="1">
    <citation type="submission" date="2022-03" db="EMBL/GenBank/DDBJ databases">
        <title>Genome data of Colletotrichum spp.</title>
        <authorList>
            <person name="Utami Y.D."/>
            <person name="Hiruma K."/>
        </authorList>
    </citation>
    <scope>NUCLEOTIDE SEQUENCE [LARGE SCALE GENOMIC DNA]</scope>
    <source>
        <strain evidence="2 3">MAFF 239500</strain>
    </source>
</reference>
<feature type="compositionally biased region" description="Basic residues" evidence="1">
    <location>
        <begin position="1"/>
        <end position="10"/>
    </location>
</feature>
<dbReference type="InterPro" id="IPR009836">
    <property type="entry name" value="GRDP-like"/>
</dbReference>
<dbReference type="EMBL" id="BQXU01000006">
    <property type="protein sequence ID" value="GKT42907.1"/>
    <property type="molecule type" value="Genomic_DNA"/>
</dbReference>
<evidence type="ECO:0000313" key="3">
    <source>
        <dbReference type="Proteomes" id="UP001055115"/>
    </source>
</evidence>
<feature type="compositionally biased region" description="Basic and acidic residues" evidence="1">
    <location>
        <begin position="126"/>
        <end position="141"/>
    </location>
</feature>